<sequence>MSTPLEHDYIGLGESPSMEKSCDKISSSVSSNLSSEDENTSSLNFKETELRLGLPGCDSPCKNSVPGISLFGKDLQNKHNGYSASSAPSKNLVAGAKRGFSDAIDGSSSGKWIFSVSDGTEGNGAALFSPIGLVVSEGKHNSLQANTSVGSNKEVGNGMVPQSEKKAHEKKPQVDATNEHGRAPASKAQVVGWPPIRSFRKNTMASNLAKSNNEAEEKSGVGCLYVKVSMDGAPYLRKVDLKTYGNYVELSSALEKMFSCFTIGQCSSRGVPGKDGLSESAFRDLHGSEYVLTYEDKDGDWMLVGDVPWEMFTESCKKLRIMKGSEAIGLAPRSMEKSRSQN</sequence>
<reference evidence="13" key="1">
    <citation type="journal article" date="2019" name="Toxins">
        <title>Detection of Abrin-Like and Prepropulchellin-Like Toxin Genes and Transcripts Using Whole Genome Sequencing and Full-Length Transcript Sequencing of Abrus precatorius.</title>
        <authorList>
            <person name="Hovde B.T."/>
            <person name="Daligault H.E."/>
            <person name="Hanschen E.R."/>
            <person name="Kunde Y.A."/>
            <person name="Johnson M.B."/>
            <person name="Starkenburg S.R."/>
            <person name="Johnson S.L."/>
        </authorList>
    </citation>
    <scope>NUCLEOTIDE SEQUENCE [LARGE SCALE GENOMIC DNA]</scope>
</reference>
<dbReference type="GO" id="GO:0005634">
    <property type="term" value="C:nucleus"/>
    <property type="evidence" value="ECO:0007669"/>
    <property type="project" value="UniProtKB-SubCell"/>
</dbReference>
<dbReference type="Gene3D" id="3.10.20.90">
    <property type="entry name" value="Phosphatidylinositol 3-kinase Catalytic Subunit, Chain A, domain 1"/>
    <property type="match status" value="1"/>
</dbReference>
<keyword evidence="13" id="KW-1185">Reference proteome</keyword>
<keyword evidence="7 10" id="KW-0539">Nucleus</keyword>
<name>A0A8B8KLN9_ABRPR</name>
<evidence type="ECO:0000256" key="10">
    <source>
        <dbReference type="RuleBase" id="RU004549"/>
    </source>
</evidence>
<feature type="region of interest" description="Disordered" evidence="11">
    <location>
        <begin position="145"/>
        <end position="188"/>
    </location>
</feature>
<keyword evidence="8 10" id="KW-0927">Auxin signaling pathway</keyword>
<keyword evidence="6 10" id="KW-0804">Transcription</keyword>
<protein>
    <recommendedName>
        <fullName evidence="10">Auxin-induced protein</fullName>
    </recommendedName>
</protein>
<keyword evidence="4 10" id="KW-0678">Repressor</keyword>
<evidence type="ECO:0000313" key="13">
    <source>
        <dbReference type="Proteomes" id="UP000694853"/>
    </source>
</evidence>
<keyword evidence="5 10" id="KW-0805">Transcription regulation</keyword>
<evidence type="ECO:0000256" key="2">
    <source>
        <dbReference type="ARBA" id="ARBA00006728"/>
    </source>
</evidence>
<evidence type="ECO:0000256" key="8">
    <source>
        <dbReference type="ARBA" id="ARBA00023294"/>
    </source>
</evidence>
<feature type="region of interest" description="Disordered" evidence="11">
    <location>
        <begin position="1"/>
        <end position="44"/>
    </location>
</feature>
<evidence type="ECO:0000256" key="7">
    <source>
        <dbReference type="ARBA" id="ARBA00023242"/>
    </source>
</evidence>
<evidence type="ECO:0000256" key="11">
    <source>
        <dbReference type="SAM" id="MobiDB-lite"/>
    </source>
</evidence>
<dbReference type="GeneID" id="113857172"/>
<dbReference type="FunFam" id="3.10.20.90:FF:000078">
    <property type="entry name" value="Auxin-responsive protein"/>
    <property type="match status" value="1"/>
</dbReference>
<dbReference type="PANTHER" id="PTHR31734">
    <property type="entry name" value="AUXIN-RESPONSIVE PROTEIN IAA17"/>
    <property type="match status" value="1"/>
</dbReference>
<comment type="function">
    <text evidence="9">Aux/IAA proteins are short-lived transcriptional factors that function as repressors of early auxin response genes at low auxin concentrations. Repression is thought to result from the interaction with auxin response factors (ARFs), proteins that bind to the auxin-responsive promoter element (AuxRE). Formation of heterodimers with ARF proteins may alter their ability to modulate early auxin response genes expression.</text>
</comment>
<evidence type="ECO:0000259" key="12">
    <source>
        <dbReference type="PROSITE" id="PS51745"/>
    </source>
</evidence>
<dbReference type="SUPFAM" id="SSF54277">
    <property type="entry name" value="CAD &amp; PB1 domains"/>
    <property type="match status" value="1"/>
</dbReference>
<dbReference type="InterPro" id="IPR053793">
    <property type="entry name" value="PB1-like"/>
</dbReference>
<comment type="similarity">
    <text evidence="2 10">Belongs to the Aux/IAA family.</text>
</comment>
<dbReference type="KEGG" id="aprc:113857172"/>
<dbReference type="InterPro" id="IPR033389">
    <property type="entry name" value="AUX/IAA_dom"/>
</dbReference>
<evidence type="ECO:0000256" key="9">
    <source>
        <dbReference type="ARBA" id="ARBA00025283"/>
    </source>
</evidence>
<evidence type="ECO:0000256" key="1">
    <source>
        <dbReference type="ARBA" id="ARBA00004123"/>
    </source>
</evidence>
<evidence type="ECO:0000313" key="14">
    <source>
        <dbReference type="RefSeq" id="XP_027344752.1"/>
    </source>
</evidence>
<dbReference type="Pfam" id="PF02309">
    <property type="entry name" value="AUX_IAA"/>
    <property type="match status" value="1"/>
</dbReference>
<organism evidence="13 14">
    <name type="scientific">Abrus precatorius</name>
    <name type="common">Indian licorice</name>
    <name type="synonym">Glycine abrus</name>
    <dbReference type="NCBI Taxonomy" id="3816"/>
    <lineage>
        <taxon>Eukaryota</taxon>
        <taxon>Viridiplantae</taxon>
        <taxon>Streptophyta</taxon>
        <taxon>Embryophyta</taxon>
        <taxon>Tracheophyta</taxon>
        <taxon>Spermatophyta</taxon>
        <taxon>Magnoliopsida</taxon>
        <taxon>eudicotyledons</taxon>
        <taxon>Gunneridae</taxon>
        <taxon>Pentapetalae</taxon>
        <taxon>rosids</taxon>
        <taxon>fabids</taxon>
        <taxon>Fabales</taxon>
        <taxon>Fabaceae</taxon>
        <taxon>Papilionoideae</taxon>
        <taxon>50 kb inversion clade</taxon>
        <taxon>NPAAA clade</taxon>
        <taxon>indigoferoid/millettioid clade</taxon>
        <taxon>Abreae</taxon>
        <taxon>Abrus</taxon>
    </lineage>
</organism>
<comment type="subunit">
    <text evidence="3 10">Homodimers and heterodimers.</text>
</comment>
<evidence type="ECO:0000256" key="4">
    <source>
        <dbReference type="ARBA" id="ARBA00022491"/>
    </source>
</evidence>
<feature type="compositionally biased region" description="Basic and acidic residues" evidence="11">
    <location>
        <begin position="163"/>
        <end position="182"/>
    </location>
</feature>
<dbReference type="PROSITE" id="PS51745">
    <property type="entry name" value="PB1"/>
    <property type="match status" value="1"/>
</dbReference>
<dbReference type="OrthoDB" id="7848332at2759"/>
<proteinExistence type="inferred from homology"/>
<evidence type="ECO:0000256" key="5">
    <source>
        <dbReference type="ARBA" id="ARBA00023015"/>
    </source>
</evidence>
<dbReference type="GO" id="GO:0009734">
    <property type="term" value="P:auxin-activated signaling pathway"/>
    <property type="evidence" value="ECO:0007669"/>
    <property type="project" value="UniProtKB-UniRule"/>
</dbReference>
<dbReference type="AlphaFoldDB" id="A0A8B8KLN9"/>
<dbReference type="InterPro" id="IPR003311">
    <property type="entry name" value="AUX_IAA"/>
</dbReference>
<dbReference type="GO" id="GO:0006355">
    <property type="term" value="P:regulation of DNA-templated transcription"/>
    <property type="evidence" value="ECO:0007669"/>
    <property type="project" value="InterPro"/>
</dbReference>
<evidence type="ECO:0000256" key="6">
    <source>
        <dbReference type="ARBA" id="ARBA00023163"/>
    </source>
</evidence>
<dbReference type="RefSeq" id="XP_027344752.1">
    <property type="nucleotide sequence ID" value="XM_027488951.1"/>
</dbReference>
<feature type="domain" description="PB1" evidence="12">
    <location>
        <begin position="223"/>
        <end position="324"/>
    </location>
</feature>
<evidence type="ECO:0000256" key="3">
    <source>
        <dbReference type="ARBA" id="ARBA00011726"/>
    </source>
</evidence>
<reference evidence="14" key="2">
    <citation type="submission" date="2025-08" db="UniProtKB">
        <authorList>
            <consortium name="RefSeq"/>
        </authorList>
    </citation>
    <scope>IDENTIFICATION</scope>
    <source>
        <tissue evidence="14">Young leaves</tissue>
    </source>
</reference>
<dbReference type="PANTHER" id="PTHR31734:SF257">
    <property type="entry name" value="AUXIN-RESPONSIVE PROTEIN"/>
    <property type="match status" value="1"/>
</dbReference>
<comment type="subcellular location">
    <subcellularLocation>
        <location evidence="1 10">Nucleus</location>
    </subcellularLocation>
</comment>
<gene>
    <name evidence="14" type="primary">LOC113857172</name>
</gene>
<accession>A0A8B8KLN9</accession>
<dbReference type="Proteomes" id="UP000694853">
    <property type="component" value="Unplaced"/>
</dbReference>